<dbReference type="EMBL" id="JBHHMI010000024">
    <property type="protein sequence ID" value="MFB5269084.1"/>
    <property type="molecule type" value="Genomic_DNA"/>
</dbReference>
<protein>
    <submittedName>
        <fullName evidence="2">Uncharacterized protein</fullName>
    </submittedName>
</protein>
<evidence type="ECO:0000313" key="2">
    <source>
        <dbReference type="EMBL" id="MFB5269084.1"/>
    </source>
</evidence>
<name>A0ABV5AXZ3_9BACL</name>
<feature type="transmembrane region" description="Helical" evidence="1">
    <location>
        <begin position="44"/>
        <end position="65"/>
    </location>
</feature>
<gene>
    <name evidence="2" type="ORF">ACE41H_20170</name>
</gene>
<proteinExistence type="predicted"/>
<evidence type="ECO:0000256" key="1">
    <source>
        <dbReference type="SAM" id="Phobius"/>
    </source>
</evidence>
<accession>A0ABV5AXZ3</accession>
<reference evidence="2 3" key="1">
    <citation type="submission" date="2024-09" db="EMBL/GenBank/DDBJ databases">
        <title>Paenibacillus zeirhizospherea sp. nov., isolated from surface of the maize (Zea mays) roots in a horticulture field, Hungary.</title>
        <authorList>
            <person name="Marton D."/>
            <person name="Farkas M."/>
            <person name="Bedics A."/>
            <person name="Toth E."/>
            <person name="Tancsics A."/>
            <person name="Boka K."/>
            <person name="Maroti G."/>
            <person name="Kriszt B."/>
            <person name="Cserhati M."/>
        </authorList>
    </citation>
    <scope>NUCLEOTIDE SEQUENCE [LARGE SCALE GENOMIC DNA]</scope>
    <source>
        <strain evidence="2 3">KCTC 33519</strain>
    </source>
</reference>
<comment type="caution">
    <text evidence="2">The sequence shown here is derived from an EMBL/GenBank/DDBJ whole genome shotgun (WGS) entry which is preliminary data.</text>
</comment>
<keyword evidence="3" id="KW-1185">Reference proteome</keyword>
<keyword evidence="1" id="KW-0812">Transmembrane</keyword>
<evidence type="ECO:0000313" key="3">
    <source>
        <dbReference type="Proteomes" id="UP001580346"/>
    </source>
</evidence>
<organism evidence="2 3">
    <name type="scientific">Paenibacillus enshidis</name>
    <dbReference type="NCBI Taxonomy" id="1458439"/>
    <lineage>
        <taxon>Bacteria</taxon>
        <taxon>Bacillati</taxon>
        <taxon>Bacillota</taxon>
        <taxon>Bacilli</taxon>
        <taxon>Bacillales</taxon>
        <taxon>Paenibacillaceae</taxon>
        <taxon>Paenibacillus</taxon>
    </lineage>
</organism>
<dbReference type="Proteomes" id="UP001580346">
    <property type="component" value="Unassembled WGS sequence"/>
</dbReference>
<dbReference type="RefSeq" id="WP_375357360.1">
    <property type="nucleotide sequence ID" value="NZ_JBHHMI010000024.1"/>
</dbReference>
<keyword evidence="1" id="KW-1133">Transmembrane helix</keyword>
<keyword evidence="1" id="KW-0472">Membrane</keyword>
<sequence length="95" mass="9949">MAEVAVHGCGDSGALTDCVTGSVWVSMNEDIGNIRVQATTRTRAFYVFGSLLLSLVLNSVTTGIFRASVGSVIFFNVPKVFSAAGSLFFVPDPTG</sequence>